<dbReference type="EMBL" id="AP015041">
    <property type="protein sequence ID" value="BAT96056.1"/>
    <property type="molecule type" value="Genomic_DNA"/>
</dbReference>
<dbReference type="Proteomes" id="UP000291084">
    <property type="component" value="Chromosome 8"/>
</dbReference>
<sequence>MNMKVRKENNVVGEVEKGKNSLFPFSLLVRSRKEGGDFAARVFDFGILGFCSSLQMGGLKLGLKLPNDDEWRLNGVAP</sequence>
<keyword evidence="2" id="KW-1185">Reference proteome</keyword>
<accession>A0A0S3ST90</accession>
<proteinExistence type="predicted"/>
<protein>
    <submittedName>
        <fullName evidence="1">Uncharacterized protein</fullName>
    </submittedName>
</protein>
<dbReference type="AlphaFoldDB" id="A0A0S3ST90"/>
<evidence type="ECO:0000313" key="2">
    <source>
        <dbReference type="Proteomes" id="UP000291084"/>
    </source>
</evidence>
<name>A0A0S3ST90_PHAAN</name>
<gene>
    <name evidence="1" type="primary">Vigan.08G292800</name>
    <name evidence="1" type="ORF">VIGAN_08292800</name>
</gene>
<organism evidence="1 2">
    <name type="scientific">Vigna angularis var. angularis</name>
    <dbReference type="NCBI Taxonomy" id="157739"/>
    <lineage>
        <taxon>Eukaryota</taxon>
        <taxon>Viridiplantae</taxon>
        <taxon>Streptophyta</taxon>
        <taxon>Embryophyta</taxon>
        <taxon>Tracheophyta</taxon>
        <taxon>Spermatophyta</taxon>
        <taxon>Magnoliopsida</taxon>
        <taxon>eudicotyledons</taxon>
        <taxon>Gunneridae</taxon>
        <taxon>Pentapetalae</taxon>
        <taxon>rosids</taxon>
        <taxon>fabids</taxon>
        <taxon>Fabales</taxon>
        <taxon>Fabaceae</taxon>
        <taxon>Papilionoideae</taxon>
        <taxon>50 kb inversion clade</taxon>
        <taxon>NPAAA clade</taxon>
        <taxon>indigoferoid/millettioid clade</taxon>
        <taxon>Phaseoleae</taxon>
        <taxon>Vigna</taxon>
    </lineage>
</organism>
<evidence type="ECO:0000313" key="1">
    <source>
        <dbReference type="EMBL" id="BAT96056.1"/>
    </source>
</evidence>
<reference evidence="1 2" key="1">
    <citation type="journal article" date="2015" name="Sci. Rep.">
        <title>The power of single molecule real-time sequencing technology in the de novo assembly of a eukaryotic genome.</title>
        <authorList>
            <person name="Sakai H."/>
            <person name="Naito K."/>
            <person name="Ogiso-Tanaka E."/>
            <person name="Takahashi Y."/>
            <person name="Iseki K."/>
            <person name="Muto C."/>
            <person name="Satou K."/>
            <person name="Teruya K."/>
            <person name="Shiroma A."/>
            <person name="Shimoji M."/>
            <person name="Hirano T."/>
            <person name="Itoh T."/>
            <person name="Kaga A."/>
            <person name="Tomooka N."/>
        </authorList>
    </citation>
    <scope>NUCLEOTIDE SEQUENCE [LARGE SCALE GENOMIC DNA]</scope>
    <source>
        <strain evidence="2">cv. Shumari</strain>
    </source>
</reference>